<evidence type="ECO:0000259" key="1">
    <source>
        <dbReference type="Pfam" id="PF07045"/>
    </source>
</evidence>
<feature type="domain" description="DUF1330" evidence="1">
    <location>
        <begin position="5"/>
        <end position="98"/>
    </location>
</feature>
<gene>
    <name evidence="2" type="ORF">GCM10010319_12680</name>
</gene>
<protein>
    <submittedName>
        <fullName evidence="2">DUF1330 domain-containing protein</fullName>
    </submittedName>
</protein>
<comment type="caution">
    <text evidence="2">The sequence shown here is derived from an EMBL/GenBank/DDBJ whole genome shotgun (WGS) entry which is preliminary data.</text>
</comment>
<dbReference type="InterPro" id="IPR011008">
    <property type="entry name" value="Dimeric_a/b-barrel"/>
</dbReference>
<proteinExistence type="predicted"/>
<dbReference type="InterPro" id="IPR010753">
    <property type="entry name" value="DUF1330"/>
</dbReference>
<dbReference type="PANTHER" id="PTHR41521">
    <property type="match status" value="1"/>
</dbReference>
<dbReference type="PANTHER" id="PTHR41521:SF4">
    <property type="entry name" value="BLR0684 PROTEIN"/>
    <property type="match status" value="1"/>
</dbReference>
<reference evidence="3" key="1">
    <citation type="journal article" date="2019" name="Int. J. Syst. Evol. Microbiol.">
        <title>The Global Catalogue of Microorganisms (GCM) 10K type strain sequencing project: providing services to taxonomists for standard genome sequencing and annotation.</title>
        <authorList>
            <consortium name="The Broad Institute Genomics Platform"/>
            <consortium name="The Broad Institute Genome Sequencing Center for Infectious Disease"/>
            <person name="Wu L."/>
            <person name="Ma J."/>
        </authorList>
    </citation>
    <scope>NUCLEOTIDE SEQUENCE [LARGE SCALE GENOMIC DNA]</scope>
    <source>
        <strain evidence="3">JCM 4565</strain>
    </source>
</reference>
<dbReference type="Proteomes" id="UP001500063">
    <property type="component" value="Unassembled WGS sequence"/>
</dbReference>
<evidence type="ECO:0000313" key="2">
    <source>
        <dbReference type="EMBL" id="GAA0338158.1"/>
    </source>
</evidence>
<dbReference type="SUPFAM" id="SSF54909">
    <property type="entry name" value="Dimeric alpha+beta barrel"/>
    <property type="match status" value="1"/>
</dbReference>
<organism evidence="2 3">
    <name type="scientific">Streptomyces blastmyceticus</name>
    <dbReference type="NCBI Taxonomy" id="68180"/>
    <lineage>
        <taxon>Bacteria</taxon>
        <taxon>Bacillati</taxon>
        <taxon>Actinomycetota</taxon>
        <taxon>Actinomycetes</taxon>
        <taxon>Kitasatosporales</taxon>
        <taxon>Streptomycetaceae</taxon>
        <taxon>Streptomyces</taxon>
    </lineage>
</organism>
<sequence>MARMTAYVISESEVLDEELAASYRTLAAAAIRHHGGRYVVRGAEPEAADGLWPAGRRLIVVEFADMDRLKAWYASPEYAEARELAKKALKRRLLFVEGTPEQGPRGGECPCGS</sequence>
<accession>A0ABP3G7K0</accession>
<dbReference type="EMBL" id="BAAABW010000007">
    <property type="protein sequence ID" value="GAA0338158.1"/>
    <property type="molecule type" value="Genomic_DNA"/>
</dbReference>
<evidence type="ECO:0000313" key="3">
    <source>
        <dbReference type="Proteomes" id="UP001500063"/>
    </source>
</evidence>
<name>A0ABP3G7K0_9ACTN</name>
<keyword evidence="3" id="KW-1185">Reference proteome</keyword>
<dbReference type="Pfam" id="PF07045">
    <property type="entry name" value="DUF1330"/>
    <property type="match status" value="1"/>
</dbReference>
<dbReference type="Gene3D" id="3.30.70.100">
    <property type="match status" value="1"/>
</dbReference>